<accession>A0ABN1TV49</accession>
<dbReference type="RefSeq" id="WP_343993707.1">
    <property type="nucleotide sequence ID" value="NZ_BAAALG010000007.1"/>
</dbReference>
<reference evidence="2 3" key="1">
    <citation type="journal article" date="2019" name="Int. J. Syst. Evol. Microbiol.">
        <title>The Global Catalogue of Microorganisms (GCM) 10K type strain sequencing project: providing services to taxonomists for standard genome sequencing and annotation.</title>
        <authorList>
            <consortium name="The Broad Institute Genomics Platform"/>
            <consortium name="The Broad Institute Genome Sequencing Center for Infectious Disease"/>
            <person name="Wu L."/>
            <person name="Ma J."/>
        </authorList>
    </citation>
    <scope>NUCLEOTIDE SEQUENCE [LARGE SCALE GENOMIC DNA]</scope>
    <source>
        <strain evidence="2 3">JCM 13008</strain>
    </source>
</reference>
<evidence type="ECO:0000313" key="2">
    <source>
        <dbReference type="EMBL" id="GAA1101016.1"/>
    </source>
</evidence>
<dbReference type="InterPro" id="IPR019198">
    <property type="entry name" value="Beta_propeller_containing"/>
</dbReference>
<evidence type="ECO:0000313" key="3">
    <source>
        <dbReference type="Proteomes" id="UP001501581"/>
    </source>
</evidence>
<keyword evidence="3" id="KW-1185">Reference proteome</keyword>
<dbReference type="Proteomes" id="UP001501581">
    <property type="component" value="Unassembled WGS sequence"/>
</dbReference>
<evidence type="ECO:0000256" key="1">
    <source>
        <dbReference type="SAM" id="MobiDB-lite"/>
    </source>
</evidence>
<evidence type="ECO:0008006" key="4">
    <source>
        <dbReference type="Google" id="ProtNLM"/>
    </source>
</evidence>
<comment type="caution">
    <text evidence="2">The sequence shown here is derived from an EMBL/GenBank/DDBJ whole genome shotgun (WGS) entry which is preliminary data.</text>
</comment>
<feature type="region of interest" description="Disordered" evidence="1">
    <location>
        <begin position="34"/>
        <end position="55"/>
    </location>
</feature>
<feature type="compositionally biased region" description="Polar residues" evidence="1">
    <location>
        <begin position="120"/>
        <end position="134"/>
    </location>
</feature>
<sequence length="647" mass="69650">MSRSRLAPLGVATLAVTLFVAAFPIGHALLDDAAPGPDRDPVQAAAAPGGGTAAAAGAGRLTTATSCADLMDTLIAQTKDLVGAWGWEYPRHGLAYDGAFVAERTAAGDLSAAKGANTAVDEQSSSQTGTNVQENGIDEPDIAKTDGEIVVRADRRRISIFAVSDTKAAALKRIATVELPRSMQHETELLLVGDRLLALGNAWTRAGNHTSVLSIDVSDPAQPRIVERRRLDGELLSARVTGDDVRLVTATGLPDLDFVYPRRKGLTRKEAKARNRELLATSTIEQWLPQLRIGNERQNLIDCGQVEVPETIEGLGFLNVVGFAATDPAGYHATSVLTDSRIVYTSTDRLYLATGGSRWCCVMEDWAMPRFSGRTTGDDTTELHAFALDGIRADYLASGEVEGSIADRWAMDSADGVLRVAVSTTIERGKGKARRQLSSHSVVTLGERGGELVELGSVDGMGINESIQSVRWFDDLAIVVTFRQVDPLYAIDLGDPASPVLLGELKIPGFSSYLHPIGEERLLGLGTDATLRGRTRGAQAAVFDIAEPTDPRRVAARAFRDSSFTAEWEPRQVTWLPEQRTALAVLERWRGRSTVSVVALEVGADGALSSTEIPLGSWEDGYRARTLPLPDGRVVLSTQRSTRYLEW</sequence>
<feature type="region of interest" description="Disordered" evidence="1">
    <location>
        <begin position="116"/>
        <end position="140"/>
    </location>
</feature>
<dbReference type="EMBL" id="BAAALG010000007">
    <property type="protein sequence ID" value="GAA1101016.1"/>
    <property type="molecule type" value="Genomic_DNA"/>
</dbReference>
<protein>
    <recommendedName>
        <fullName evidence="4">Beta propeller domain-containing protein</fullName>
    </recommendedName>
</protein>
<gene>
    <name evidence="2" type="ORF">GCM10009668_18950</name>
</gene>
<dbReference type="Pfam" id="PF09826">
    <property type="entry name" value="Beta_propel"/>
    <property type="match status" value="1"/>
</dbReference>
<proteinExistence type="predicted"/>
<organism evidence="2 3">
    <name type="scientific">Nocardioides dubius</name>
    <dbReference type="NCBI Taxonomy" id="317019"/>
    <lineage>
        <taxon>Bacteria</taxon>
        <taxon>Bacillati</taxon>
        <taxon>Actinomycetota</taxon>
        <taxon>Actinomycetes</taxon>
        <taxon>Propionibacteriales</taxon>
        <taxon>Nocardioidaceae</taxon>
        <taxon>Nocardioides</taxon>
    </lineage>
</organism>
<name>A0ABN1TV49_9ACTN</name>